<dbReference type="EnsemblMetazoa" id="CPIJ004360-RA">
    <property type="protein sequence ID" value="CPIJ004360-PA"/>
    <property type="gene ID" value="CPIJ004360"/>
</dbReference>
<dbReference type="AlphaFoldDB" id="B0WBN5"/>
<evidence type="ECO:0000313" key="2">
    <source>
        <dbReference type="EnsemblMetazoa" id="CPIJ004360-PA"/>
    </source>
</evidence>
<gene>
    <name evidence="2" type="primary">6036015</name>
    <name evidence="1" type="ORF">CpipJ_CPIJ004360</name>
</gene>
<organism>
    <name type="scientific">Culex quinquefasciatus</name>
    <name type="common">Southern house mosquito</name>
    <name type="synonym">Culex pungens</name>
    <dbReference type="NCBI Taxonomy" id="7176"/>
    <lineage>
        <taxon>Eukaryota</taxon>
        <taxon>Metazoa</taxon>
        <taxon>Ecdysozoa</taxon>
        <taxon>Arthropoda</taxon>
        <taxon>Hexapoda</taxon>
        <taxon>Insecta</taxon>
        <taxon>Pterygota</taxon>
        <taxon>Neoptera</taxon>
        <taxon>Endopterygota</taxon>
        <taxon>Diptera</taxon>
        <taxon>Nematocera</taxon>
        <taxon>Culicoidea</taxon>
        <taxon>Culicidae</taxon>
        <taxon>Culicinae</taxon>
        <taxon>Culicini</taxon>
        <taxon>Culex</taxon>
        <taxon>Culex</taxon>
    </lineage>
</organism>
<sequence length="256" mass="26989">MFNRLVATAAAGAPPVSLASFSFKPNSTATSGCQTAFSAPLPLSVRTFSPCAAISASSVFTASGSDFGGCAAAVASDPERVERLPEVRGWLSLEQNVDFGLPDALVGAGGLDLAHLGRLLVDGFLRFGERVEQFVATFADGFLFRGGWLLNSADPRFLGLHVLVAVARDLQEVTDSVPESGTLHLVDVTAQFTVDEGKQREVIFVEDHWGNGLVKVLFAEDERAVDKVADVFEQFAVVSGGEVVPAEARVLAFGTG</sequence>
<name>B0WBN5_CULQU</name>
<protein>
    <submittedName>
        <fullName evidence="1 2">Uncharacterized protein</fullName>
    </submittedName>
</protein>
<dbReference type="EMBL" id="DS231880">
    <property type="protein sequence ID" value="EDS42570.1"/>
    <property type="molecule type" value="Genomic_DNA"/>
</dbReference>
<reference evidence="1" key="1">
    <citation type="submission" date="2007-03" db="EMBL/GenBank/DDBJ databases">
        <title>Annotation of Culex pipiens quinquefasciatus.</title>
        <authorList>
            <consortium name="The Broad Institute Genome Sequencing Platform"/>
            <person name="Atkinson P.W."/>
            <person name="Hemingway J."/>
            <person name="Christensen B.M."/>
            <person name="Higgs S."/>
            <person name="Kodira C."/>
            <person name="Hannick L."/>
            <person name="Megy K."/>
            <person name="O'Leary S."/>
            <person name="Pearson M."/>
            <person name="Haas B.J."/>
            <person name="Mauceli E."/>
            <person name="Wortman J.R."/>
            <person name="Lee N.H."/>
            <person name="Guigo R."/>
            <person name="Stanke M."/>
            <person name="Alvarado L."/>
            <person name="Amedeo P."/>
            <person name="Antoine C.H."/>
            <person name="Arensburger P."/>
            <person name="Bidwell S.L."/>
            <person name="Crawford M."/>
            <person name="Camaro F."/>
            <person name="Devon K."/>
            <person name="Engels R."/>
            <person name="Hammond M."/>
            <person name="Howarth C."/>
            <person name="Koehrsen M."/>
            <person name="Lawson D."/>
            <person name="Montgomery P."/>
            <person name="Nene V."/>
            <person name="Nusbaum C."/>
            <person name="Puiu D."/>
            <person name="Romero-Severson J."/>
            <person name="Severson D.W."/>
            <person name="Shumway M."/>
            <person name="Sisk P."/>
            <person name="Stolte C."/>
            <person name="Zeng Q."/>
            <person name="Eisenstadt E."/>
            <person name="Fraser-Liggett C."/>
            <person name="Strausberg R."/>
            <person name="Galagan J."/>
            <person name="Birren B."/>
            <person name="Collins F.H."/>
        </authorList>
    </citation>
    <scope>NUCLEOTIDE SEQUENCE [LARGE SCALE GENOMIC DNA]</scope>
    <source>
        <strain evidence="1">JHB</strain>
    </source>
</reference>
<dbReference type="InParanoid" id="B0WBN5"/>
<dbReference type="HOGENOM" id="CLU_1086861_0_0_1"/>
<dbReference type="KEGG" id="cqu:CpipJ_CPIJ004360"/>
<evidence type="ECO:0000313" key="3">
    <source>
        <dbReference type="Proteomes" id="UP000002320"/>
    </source>
</evidence>
<keyword evidence="3" id="KW-1185">Reference proteome</keyword>
<dbReference type="VEuPathDB" id="VectorBase:CPIJ004360"/>
<reference evidence="2" key="2">
    <citation type="submission" date="2020-05" db="UniProtKB">
        <authorList>
            <consortium name="EnsemblMetazoa"/>
        </authorList>
    </citation>
    <scope>IDENTIFICATION</scope>
    <source>
        <strain evidence="2">JHB</strain>
    </source>
</reference>
<evidence type="ECO:0000313" key="1">
    <source>
        <dbReference type="EMBL" id="EDS42570.1"/>
    </source>
</evidence>
<dbReference type="eggNOG" id="ENOG502T8XR">
    <property type="taxonomic scope" value="Eukaryota"/>
</dbReference>
<dbReference type="Proteomes" id="UP000002320">
    <property type="component" value="Unassembled WGS sequence"/>
</dbReference>
<proteinExistence type="predicted"/>
<accession>B0WBN5</accession>